<keyword evidence="3" id="KW-1185">Reference proteome</keyword>
<comment type="caution">
    <text evidence="2">The sequence shown here is derived from an EMBL/GenBank/DDBJ whole genome shotgun (WGS) entry which is preliminary data.</text>
</comment>
<protein>
    <recommendedName>
        <fullName evidence="1">STAS domain-containing protein</fullName>
    </recommendedName>
</protein>
<dbReference type="InterPro" id="IPR002645">
    <property type="entry name" value="STAS_dom"/>
</dbReference>
<dbReference type="Pfam" id="PF01740">
    <property type="entry name" value="STAS"/>
    <property type="match status" value="1"/>
</dbReference>
<evidence type="ECO:0000313" key="3">
    <source>
        <dbReference type="Proteomes" id="UP001501710"/>
    </source>
</evidence>
<evidence type="ECO:0000259" key="1">
    <source>
        <dbReference type="PROSITE" id="PS50801"/>
    </source>
</evidence>
<sequence>MASTGPAASVAVRGVHVPGPDDPLTVEITRARGDTVVVAVTGEIDLRTADTLRARLVAVHGAGLGAGLGTGPNGEGARRVVADFAAVPFCDAAGLGALVAARNRIVASGGEIALARVRPAQARLLRVTGLDRLFAVHPDVASALAEHDPSATSR</sequence>
<proteinExistence type="predicted"/>
<dbReference type="EMBL" id="BAABAS010000027">
    <property type="protein sequence ID" value="GAA4241155.1"/>
    <property type="molecule type" value="Genomic_DNA"/>
</dbReference>
<accession>A0ABP8CNY1</accession>
<dbReference type="PROSITE" id="PS50801">
    <property type="entry name" value="STAS"/>
    <property type="match status" value="1"/>
</dbReference>
<name>A0ABP8CNY1_9ACTN</name>
<evidence type="ECO:0000313" key="2">
    <source>
        <dbReference type="EMBL" id="GAA4241155.1"/>
    </source>
</evidence>
<feature type="domain" description="STAS" evidence="1">
    <location>
        <begin position="34"/>
        <end position="147"/>
    </location>
</feature>
<reference evidence="3" key="1">
    <citation type="journal article" date="2019" name="Int. J. Syst. Evol. Microbiol.">
        <title>The Global Catalogue of Microorganisms (GCM) 10K type strain sequencing project: providing services to taxonomists for standard genome sequencing and annotation.</title>
        <authorList>
            <consortium name="The Broad Institute Genomics Platform"/>
            <consortium name="The Broad Institute Genome Sequencing Center for Infectious Disease"/>
            <person name="Wu L."/>
            <person name="Ma J."/>
        </authorList>
    </citation>
    <scope>NUCLEOTIDE SEQUENCE [LARGE SCALE GENOMIC DNA]</scope>
    <source>
        <strain evidence="3">JCM 17440</strain>
    </source>
</reference>
<dbReference type="InterPro" id="IPR036513">
    <property type="entry name" value="STAS_dom_sf"/>
</dbReference>
<dbReference type="CDD" id="cd07043">
    <property type="entry name" value="STAS_anti-anti-sigma_factors"/>
    <property type="match status" value="1"/>
</dbReference>
<dbReference type="Proteomes" id="UP001501710">
    <property type="component" value="Unassembled WGS sequence"/>
</dbReference>
<dbReference type="PANTHER" id="PTHR33495">
    <property type="entry name" value="ANTI-SIGMA FACTOR ANTAGONIST TM_1081-RELATED-RELATED"/>
    <property type="match status" value="1"/>
</dbReference>
<dbReference type="PANTHER" id="PTHR33495:SF2">
    <property type="entry name" value="ANTI-SIGMA FACTOR ANTAGONIST TM_1081-RELATED"/>
    <property type="match status" value="1"/>
</dbReference>
<gene>
    <name evidence="2" type="ORF">GCM10022254_68840</name>
</gene>
<organism evidence="2 3">
    <name type="scientific">Actinomadura meridiana</name>
    <dbReference type="NCBI Taxonomy" id="559626"/>
    <lineage>
        <taxon>Bacteria</taxon>
        <taxon>Bacillati</taxon>
        <taxon>Actinomycetota</taxon>
        <taxon>Actinomycetes</taxon>
        <taxon>Streptosporangiales</taxon>
        <taxon>Thermomonosporaceae</taxon>
        <taxon>Actinomadura</taxon>
    </lineage>
</organism>
<dbReference type="SUPFAM" id="SSF52091">
    <property type="entry name" value="SpoIIaa-like"/>
    <property type="match status" value="1"/>
</dbReference>
<dbReference type="Gene3D" id="3.30.750.24">
    <property type="entry name" value="STAS domain"/>
    <property type="match status" value="1"/>
</dbReference>